<sequence>MTIYSKRSTESLWNIVLECVCPESNNISDYCKCDKDLNLLRFKNLKISNSYNFIDPVIRNIYPQNFEFIWILINNGISHITRVHLKKDYLIKYLFFKNNGLNTNE</sequence>
<dbReference type="Proteomes" id="UP000030655">
    <property type="component" value="Unassembled WGS sequence"/>
</dbReference>
<evidence type="ECO:0000313" key="1">
    <source>
        <dbReference type="EMBL" id="KCZ79303.1"/>
    </source>
</evidence>
<dbReference type="EMBL" id="KK365303">
    <property type="protein sequence ID" value="KCZ79303.1"/>
    <property type="molecule type" value="Genomic_DNA"/>
</dbReference>
<accession>A0A059EW84</accession>
<keyword evidence="2" id="KW-1185">Reference proteome</keyword>
<dbReference type="HOGENOM" id="CLU_044348_10_1_1"/>
<name>A0A059EW84_9MICR</name>
<evidence type="ECO:0000313" key="2">
    <source>
        <dbReference type="Proteomes" id="UP000030655"/>
    </source>
</evidence>
<protein>
    <submittedName>
        <fullName evidence="1">Uncharacterized protein</fullName>
    </submittedName>
</protein>
<dbReference type="VEuPathDB" id="MicrosporidiaDB:H312_03308"/>
<proteinExistence type="predicted"/>
<reference evidence="2" key="1">
    <citation type="submission" date="2013-02" db="EMBL/GenBank/DDBJ databases">
        <authorList>
            <consortium name="The Broad Institute Genome Sequencing Platform"/>
            <person name="Cuomo C."/>
            <person name="Becnel J."/>
            <person name="Sanscrainte N."/>
            <person name="Walker B."/>
            <person name="Young S.K."/>
            <person name="Zeng Q."/>
            <person name="Gargeya S."/>
            <person name="Fitzgerald M."/>
            <person name="Haas B."/>
            <person name="Abouelleil A."/>
            <person name="Alvarado L."/>
            <person name="Arachchi H.M."/>
            <person name="Berlin A.M."/>
            <person name="Chapman S.B."/>
            <person name="Dewar J."/>
            <person name="Goldberg J."/>
            <person name="Griggs A."/>
            <person name="Gujja S."/>
            <person name="Hansen M."/>
            <person name="Howarth C."/>
            <person name="Imamovic A."/>
            <person name="Larimer J."/>
            <person name="McCowan C."/>
            <person name="Murphy C."/>
            <person name="Neiman D."/>
            <person name="Pearson M."/>
            <person name="Priest M."/>
            <person name="Roberts A."/>
            <person name="Saif S."/>
            <person name="Shea T."/>
            <person name="Sisk P."/>
            <person name="Sykes S."/>
            <person name="Wortman J."/>
            <person name="Nusbaum C."/>
            <person name="Birren B."/>
        </authorList>
    </citation>
    <scope>NUCLEOTIDE SEQUENCE [LARGE SCALE GENOMIC DNA]</scope>
    <source>
        <strain evidence="2">PRA339</strain>
    </source>
</reference>
<reference evidence="1 2" key="2">
    <citation type="submission" date="2014-03" db="EMBL/GenBank/DDBJ databases">
        <title>The Genome Sequence of Anncaliia algerae insect isolate PRA339.</title>
        <authorList>
            <consortium name="The Broad Institute Genome Sequencing Platform"/>
            <consortium name="The Broad Institute Genome Sequencing Center for Infectious Disease"/>
            <person name="Cuomo C."/>
            <person name="Becnel J."/>
            <person name="Sanscrainte N."/>
            <person name="Walker B."/>
            <person name="Young S.K."/>
            <person name="Zeng Q."/>
            <person name="Gargeya S."/>
            <person name="Fitzgerald M."/>
            <person name="Haas B."/>
            <person name="Abouelleil A."/>
            <person name="Alvarado L."/>
            <person name="Arachchi H.M."/>
            <person name="Berlin A.M."/>
            <person name="Chapman S.B."/>
            <person name="Dewar J."/>
            <person name="Goldberg J."/>
            <person name="Griggs A."/>
            <person name="Gujja S."/>
            <person name="Hansen M."/>
            <person name="Howarth C."/>
            <person name="Imamovic A."/>
            <person name="Larimer J."/>
            <person name="McCowan C."/>
            <person name="Murphy C."/>
            <person name="Neiman D."/>
            <person name="Pearson M."/>
            <person name="Priest M."/>
            <person name="Roberts A."/>
            <person name="Saif S."/>
            <person name="Shea T."/>
            <person name="Sisk P."/>
            <person name="Sykes S."/>
            <person name="Wortman J."/>
            <person name="Nusbaum C."/>
            <person name="Birren B."/>
        </authorList>
    </citation>
    <scope>NUCLEOTIDE SEQUENCE [LARGE SCALE GENOMIC DNA]</scope>
    <source>
        <strain evidence="1 2">PRA339</strain>
    </source>
</reference>
<gene>
    <name evidence="1" type="ORF">H312_03308</name>
</gene>
<organism evidence="1 2">
    <name type="scientific">Anncaliia algerae PRA339</name>
    <dbReference type="NCBI Taxonomy" id="1288291"/>
    <lineage>
        <taxon>Eukaryota</taxon>
        <taxon>Fungi</taxon>
        <taxon>Fungi incertae sedis</taxon>
        <taxon>Microsporidia</taxon>
        <taxon>Tubulinosematoidea</taxon>
        <taxon>Tubulinosematidae</taxon>
        <taxon>Anncaliia</taxon>
    </lineage>
</organism>
<dbReference type="AlphaFoldDB" id="A0A059EW84"/>